<feature type="region of interest" description="Disordered" evidence="1">
    <location>
        <begin position="1"/>
        <end position="31"/>
    </location>
</feature>
<evidence type="ECO:0000313" key="2">
    <source>
        <dbReference type="EMBL" id="GFD58643.1"/>
    </source>
</evidence>
<feature type="compositionally biased region" description="Low complexity" evidence="1">
    <location>
        <begin position="1"/>
        <end position="11"/>
    </location>
</feature>
<dbReference type="EMBL" id="BKCJ011855530">
    <property type="protein sequence ID" value="GFD58643.1"/>
    <property type="molecule type" value="Genomic_DNA"/>
</dbReference>
<feature type="compositionally biased region" description="Basic and acidic residues" evidence="1">
    <location>
        <begin position="21"/>
        <end position="31"/>
    </location>
</feature>
<sequence>STGAAAAAAAADVSEGRSPYIHKETDMRSST</sequence>
<protein>
    <submittedName>
        <fullName evidence="2">Uncharacterized protein</fullName>
    </submittedName>
</protein>
<gene>
    <name evidence="2" type="ORF">Tci_930612</name>
</gene>
<name>A0A699XHK8_TANCI</name>
<proteinExistence type="predicted"/>
<accession>A0A699XHK8</accession>
<feature type="non-terminal residue" evidence="2">
    <location>
        <position position="1"/>
    </location>
</feature>
<comment type="caution">
    <text evidence="2">The sequence shown here is derived from an EMBL/GenBank/DDBJ whole genome shotgun (WGS) entry which is preliminary data.</text>
</comment>
<reference evidence="2" key="1">
    <citation type="journal article" date="2019" name="Sci. Rep.">
        <title>Draft genome of Tanacetum cinerariifolium, the natural source of mosquito coil.</title>
        <authorList>
            <person name="Yamashiro T."/>
            <person name="Shiraishi A."/>
            <person name="Satake H."/>
            <person name="Nakayama K."/>
        </authorList>
    </citation>
    <scope>NUCLEOTIDE SEQUENCE</scope>
</reference>
<organism evidence="2">
    <name type="scientific">Tanacetum cinerariifolium</name>
    <name type="common">Dalmatian daisy</name>
    <name type="synonym">Chrysanthemum cinerariifolium</name>
    <dbReference type="NCBI Taxonomy" id="118510"/>
    <lineage>
        <taxon>Eukaryota</taxon>
        <taxon>Viridiplantae</taxon>
        <taxon>Streptophyta</taxon>
        <taxon>Embryophyta</taxon>
        <taxon>Tracheophyta</taxon>
        <taxon>Spermatophyta</taxon>
        <taxon>Magnoliopsida</taxon>
        <taxon>eudicotyledons</taxon>
        <taxon>Gunneridae</taxon>
        <taxon>Pentapetalae</taxon>
        <taxon>asterids</taxon>
        <taxon>campanulids</taxon>
        <taxon>Asterales</taxon>
        <taxon>Asteraceae</taxon>
        <taxon>Asteroideae</taxon>
        <taxon>Anthemideae</taxon>
        <taxon>Anthemidinae</taxon>
        <taxon>Tanacetum</taxon>
    </lineage>
</organism>
<dbReference type="AlphaFoldDB" id="A0A699XHK8"/>
<evidence type="ECO:0000256" key="1">
    <source>
        <dbReference type="SAM" id="MobiDB-lite"/>
    </source>
</evidence>